<dbReference type="AlphaFoldDB" id="A0A9W9YS76"/>
<sequence length="144" mass="16550">MRYVVCQLPVVLTRASNVGPIIRTPPPCPAVNTPVANDCLFLKYWLITTSPAENVQLDPKPNRRLYVKKRTIMFSTKELAIKLTTQNAPPIRVVIRQPNRLTRAVDRWPVKNVMAMATEPTHAEKSNKYICHQDQNRHFSTQKF</sequence>
<reference evidence="1" key="1">
    <citation type="submission" date="2023-01" db="EMBL/GenBank/DDBJ databases">
        <title>Genome assembly of the deep-sea coral Lophelia pertusa.</title>
        <authorList>
            <person name="Herrera S."/>
            <person name="Cordes E."/>
        </authorList>
    </citation>
    <scope>NUCLEOTIDE SEQUENCE</scope>
    <source>
        <strain evidence="1">USNM1676648</strain>
        <tissue evidence="1">Polyp</tissue>
    </source>
</reference>
<comment type="caution">
    <text evidence="1">The sequence shown here is derived from an EMBL/GenBank/DDBJ whole genome shotgun (WGS) entry which is preliminary data.</text>
</comment>
<keyword evidence="2" id="KW-1185">Reference proteome</keyword>
<protein>
    <submittedName>
        <fullName evidence="1">Uncharacterized protein</fullName>
    </submittedName>
</protein>
<dbReference type="Proteomes" id="UP001163046">
    <property type="component" value="Unassembled WGS sequence"/>
</dbReference>
<gene>
    <name evidence="1" type="ORF">OS493_005350</name>
</gene>
<dbReference type="EMBL" id="MU827303">
    <property type="protein sequence ID" value="KAJ7365253.1"/>
    <property type="molecule type" value="Genomic_DNA"/>
</dbReference>
<proteinExistence type="predicted"/>
<organism evidence="1 2">
    <name type="scientific">Desmophyllum pertusum</name>
    <dbReference type="NCBI Taxonomy" id="174260"/>
    <lineage>
        <taxon>Eukaryota</taxon>
        <taxon>Metazoa</taxon>
        <taxon>Cnidaria</taxon>
        <taxon>Anthozoa</taxon>
        <taxon>Hexacorallia</taxon>
        <taxon>Scleractinia</taxon>
        <taxon>Caryophylliina</taxon>
        <taxon>Caryophylliidae</taxon>
        <taxon>Desmophyllum</taxon>
    </lineage>
</organism>
<name>A0A9W9YS76_9CNID</name>
<accession>A0A9W9YS76</accession>
<evidence type="ECO:0000313" key="2">
    <source>
        <dbReference type="Proteomes" id="UP001163046"/>
    </source>
</evidence>
<evidence type="ECO:0000313" key="1">
    <source>
        <dbReference type="EMBL" id="KAJ7365253.1"/>
    </source>
</evidence>